<keyword evidence="2" id="KW-1185">Reference proteome</keyword>
<organism evidence="1 2">
    <name type="scientific">Pseudomonas gorinensis</name>
    <dbReference type="NCBI Taxonomy" id="3240790"/>
    <lineage>
        <taxon>Bacteria</taxon>
        <taxon>Pseudomonadati</taxon>
        <taxon>Pseudomonadota</taxon>
        <taxon>Gammaproteobacteria</taxon>
        <taxon>Pseudomonadales</taxon>
        <taxon>Pseudomonadaceae</taxon>
        <taxon>Pseudomonas</taxon>
    </lineage>
</organism>
<gene>
    <name evidence="1" type="ORF">U771_07215</name>
</gene>
<reference evidence="1 2" key="1">
    <citation type="journal article" date="2014" name="Genome Announc.">
        <title>Complete Genome Sequence of Pseudomonas sp. Strain TKP, Isolated from a gamma-Hexachlorocyclohexane-Degrading Mixed Culture.</title>
        <authorList>
            <person name="Ohtsubo Y."/>
            <person name="Kishida K."/>
            <person name="Sato T."/>
            <person name="Tabata M."/>
            <person name="Kawasumi T."/>
            <person name="Ogura Y."/>
            <person name="Hayashi T."/>
            <person name="Tsuda M."/>
            <person name="Nagata Y."/>
        </authorList>
    </citation>
    <scope>NUCLEOTIDE SEQUENCE [LARGE SCALE GENOMIC DNA]</scope>
    <source>
        <strain evidence="1 2">TKP</strain>
    </source>
</reference>
<dbReference type="Proteomes" id="UP000018725">
    <property type="component" value="Chromosome"/>
</dbReference>
<name>A0ACA7P276_9PSED</name>
<protein>
    <submittedName>
        <fullName evidence="1">Uncharacterized protein</fullName>
    </submittedName>
</protein>
<evidence type="ECO:0000313" key="1">
    <source>
        <dbReference type="EMBL" id="AHC33990.1"/>
    </source>
</evidence>
<dbReference type="EMBL" id="CP006852">
    <property type="protein sequence ID" value="AHC33990.1"/>
    <property type="molecule type" value="Genomic_DNA"/>
</dbReference>
<accession>A0ACA7P276</accession>
<sequence>MLAKNVSDNADILIDRGALAFFASKLAPTIKALKR</sequence>
<evidence type="ECO:0000313" key="2">
    <source>
        <dbReference type="Proteomes" id="UP000018725"/>
    </source>
</evidence>
<proteinExistence type="predicted"/>